<dbReference type="AlphaFoldDB" id="E0SIP7"/>
<accession>E0SIP7</accession>
<proteinExistence type="predicted"/>
<evidence type="ECO:0000313" key="1">
    <source>
        <dbReference type="EMBL" id="ADM99106.1"/>
    </source>
</evidence>
<organism evidence="1 2">
    <name type="scientific">Dickeya dadantii (strain 3937)</name>
    <name type="common">Erwinia chrysanthemi (strain 3937)</name>
    <dbReference type="NCBI Taxonomy" id="198628"/>
    <lineage>
        <taxon>Bacteria</taxon>
        <taxon>Pseudomonadati</taxon>
        <taxon>Pseudomonadota</taxon>
        <taxon>Gammaproteobacteria</taxon>
        <taxon>Enterobacterales</taxon>
        <taxon>Pectobacteriaceae</taxon>
        <taxon>Dickeya</taxon>
    </lineage>
</organism>
<gene>
    <name evidence="1" type="ordered locus">Dda3937_04639</name>
</gene>
<keyword evidence="2" id="KW-1185">Reference proteome</keyword>
<dbReference type="KEGG" id="ddd:Dda3937_04639"/>
<protein>
    <submittedName>
        <fullName evidence="1">Uncharacterized protein</fullName>
    </submittedName>
</protein>
<dbReference type="EMBL" id="CP002038">
    <property type="protein sequence ID" value="ADM99106.1"/>
    <property type="molecule type" value="Genomic_DNA"/>
</dbReference>
<evidence type="ECO:0000313" key="2">
    <source>
        <dbReference type="Proteomes" id="UP000006859"/>
    </source>
</evidence>
<dbReference type="Proteomes" id="UP000006859">
    <property type="component" value="Chromosome"/>
</dbReference>
<dbReference type="HOGENOM" id="CLU_2665219_0_0_6"/>
<name>E0SIP7_DICD3</name>
<reference evidence="1 2" key="1">
    <citation type="journal article" date="2011" name="J. Bacteriol.">
        <title>Genome sequence of the plant-pathogenic bacterium Dickeya dadantii 3937.</title>
        <authorList>
            <person name="Glasner J.D."/>
            <person name="Yang C.H."/>
            <person name="Reverchon S."/>
            <person name="Hugouvieux-Cotte-Pattat N."/>
            <person name="Condemine G."/>
            <person name="Bohin J.P."/>
            <person name="Van Gijsegem F."/>
            <person name="Yang S."/>
            <person name="Franza T."/>
            <person name="Expert D."/>
            <person name="Plunkett G. III"/>
            <person name="San Francisco M.J."/>
            <person name="Charkowski A.O."/>
            <person name="Py B."/>
            <person name="Bell K."/>
            <person name="Rauscher L."/>
            <person name="Rodriguez-Palenzuela P."/>
            <person name="Toussaint A."/>
            <person name="Holeva M.C."/>
            <person name="He S.Y."/>
            <person name="Douet V."/>
            <person name="Boccara M."/>
            <person name="Blanco C."/>
            <person name="Toth I."/>
            <person name="Anderson B.D."/>
            <person name="Biehl B.S."/>
            <person name="Mau B."/>
            <person name="Flynn S.M."/>
            <person name="Barras F."/>
            <person name="Lindeberg M."/>
            <person name="Birch P.R."/>
            <person name="Tsuyumu S."/>
            <person name="Shi X."/>
            <person name="Hibbing M."/>
            <person name="Yap M.N."/>
            <person name="Carpentier M."/>
            <person name="Dassa E."/>
            <person name="Umehara M."/>
            <person name="Kim J.F."/>
            <person name="Rusch M."/>
            <person name="Soni P."/>
            <person name="Mayhew G.F."/>
            <person name="Fouts D.E."/>
            <person name="Gill S.R."/>
            <person name="Blattner F.R."/>
            <person name="Keen N.T."/>
            <person name="Perna N.T."/>
        </authorList>
    </citation>
    <scope>NUCLEOTIDE SEQUENCE [LARGE SCALE GENOMIC DNA]</scope>
    <source>
        <strain evidence="1 2">3937</strain>
    </source>
</reference>
<sequence>MRSERAVWLIVMCPDIACSFANVPPNQKPLCFQNVKSKRRCTTCHSAHNRQCFWRYAGHAAFAPVLIVKTVFPCV</sequence>